<comment type="caution">
    <text evidence="2">The sequence shown here is derived from an EMBL/GenBank/DDBJ whole genome shotgun (WGS) entry which is preliminary data.</text>
</comment>
<evidence type="ECO:0000313" key="3">
    <source>
        <dbReference type="Proteomes" id="UP000324222"/>
    </source>
</evidence>
<name>A0A5B7JCC9_PORTR</name>
<evidence type="ECO:0000313" key="2">
    <source>
        <dbReference type="EMBL" id="MPC90024.1"/>
    </source>
</evidence>
<dbReference type="Proteomes" id="UP000324222">
    <property type="component" value="Unassembled WGS sequence"/>
</dbReference>
<dbReference type="AlphaFoldDB" id="A0A5B7JCC9"/>
<organism evidence="2 3">
    <name type="scientific">Portunus trituberculatus</name>
    <name type="common">Swimming crab</name>
    <name type="synonym">Neptunus trituberculatus</name>
    <dbReference type="NCBI Taxonomy" id="210409"/>
    <lineage>
        <taxon>Eukaryota</taxon>
        <taxon>Metazoa</taxon>
        <taxon>Ecdysozoa</taxon>
        <taxon>Arthropoda</taxon>
        <taxon>Crustacea</taxon>
        <taxon>Multicrustacea</taxon>
        <taxon>Malacostraca</taxon>
        <taxon>Eumalacostraca</taxon>
        <taxon>Eucarida</taxon>
        <taxon>Decapoda</taxon>
        <taxon>Pleocyemata</taxon>
        <taxon>Brachyura</taxon>
        <taxon>Eubrachyura</taxon>
        <taxon>Portunoidea</taxon>
        <taxon>Portunidae</taxon>
        <taxon>Portuninae</taxon>
        <taxon>Portunus</taxon>
    </lineage>
</organism>
<keyword evidence="3" id="KW-1185">Reference proteome</keyword>
<evidence type="ECO:0000256" key="1">
    <source>
        <dbReference type="SAM" id="MobiDB-lite"/>
    </source>
</evidence>
<accession>A0A5B7JCC9</accession>
<proteinExistence type="predicted"/>
<reference evidence="2 3" key="1">
    <citation type="submission" date="2019-05" db="EMBL/GenBank/DDBJ databases">
        <title>Another draft genome of Portunus trituberculatus and its Hox gene families provides insights of decapod evolution.</title>
        <authorList>
            <person name="Jeong J.-H."/>
            <person name="Song I."/>
            <person name="Kim S."/>
            <person name="Choi T."/>
            <person name="Kim D."/>
            <person name="Ryu S."/>
            <person name="Kim W."/>
        </authorList>
    </citation>
    <scope>NUCLEOTIDE SEQUENCE [LARGE SCALE GENOMIC DNA]</scope>
    <source>
        <tissue evidence="2">Muscle</tissue>
    </source>
</reference>
<feature type="region of interest" description="Disordered" evidence="1">
    <location>
        <begin position="1"/>
        <end position="29"/>
    </location>
</feature>
<sequence length="45" mass="4747">MEEERANTLTNKSIATPRSPGTCDPRAGVSPCPFISADDVITANL</sequence>
<dbReference type="EMBL" id="VSRR010082965">
    <property type="protein sequence ID" value="MPC90024.1"/>
    <property type="molecule type" value="Genomic_DNA"/>
</dbReference>
<protein>
    <submittedName>
        <fullName evidence="2">Uncharacterized protein</fullName>
    </submittedName>
</protein>
<feature type="compositionally biased region" description="Polar residues" evidence="1">
    <location>
        <begin position="7"/>
        <end position="16"/>
    </location>
</feature>
<gene>
    <name evidence="2" type="ORF">E2C01_084991</name>
</gene>